<dbReference type="AlphaFoldDB" id="Q0RVL3"/>
<evidence type="ECO:0000313" key="4">
    <source>
        <dbReference type="EMBL" id="ABG92147.1"/>
    </source>
</evidence>
<organism evidence="7 8">
    <name type="scientific">Rhodococcus jostii (strain RHA1)</name>
    <dbReference type="NCBI Taxonomy" id="101510"/>
    <lineage>
        <taxon>Bacteria</taxon>
        <taxon>Bacillati</taxon>
        <taxon>Actinomycetota</taxon>
        <taxon>Actinomycetes</taxon>
        <taxon>Mycobacteriales</taxon>
        <taxon>Nocardiaceae</taxon>
        <taxon>Rhodococcus</taxon>
    </lineage>
</organism>
<dbReference type="EMBL" id="CP000432">
    <property type="protein sequence ID" value="ABG99585.1"/>
    <property type="molecule type" value="Genomic_DNA"/>
</dbReference>
<dbReference type="InterPro" id="IPR050900">
    <property type="entry name" value="Transposase_IS3/IS150/IS904"/>
</dbReference>
<dbReference type="KEGG" id="rha:RHA1_ro00678"/>
<gene>
    <name evidence="3" type="ordered locus">RHA1_ro00079</name>
    <name evidence="4" type="ordered locus">RHA1_ro00311</name>
    <name evidence="5" type="ordered locus">RHA1_ro00678</name>
    <name evidence="6" type="ordered locus">RHA1_ro08541</name>
    <name evidence="7" type="ordered locus">RHA1_ro11026</name>
</gene>
<dbReference type="eggNOG" id="COG2801">
    <property type="taxonomic scope" value="Bacteria"/>
</dbReference>
<evidence type="ECO:0000259" key="2">
    <source>
        <dbReference type="PROSITE" id="PS50994"/>
    </source>
</evidence>
<dbReference type="InterPro" id="IPR001584">
    <property type="entry name" value="Integrase_cat-core"/>
</dbReference>
<dbReference type="Proteomes" id="UP000008710">
    <property type="component" value="Plasmid pRHL3"/>
</dbReference>
<evidence type="ECO:0000313" key="7">
    <source>
        <dbReference type="EMBL" id="ABH00673.1"/>
    </source>
</evidence>
<dbReference type="PATRIC" id="fig|101510.16.peg.8861"/>
<evidence type="ECO:0000313" key="3">
    <source>
        <dbReference type="EMBL" id="ABG91915.1"/>
    </source>
</evidence>
<dbReference type="Gene3D" id="3.30.420.10">
    <property type="entry name" value="Ribonuclease H-like superfamily/Ribonuclease H"/>
    <property type="match status" value="1"/>
</dbReference>
<dbReference type="PANTHER" id="PTHR46889:SF4">
    <property type="entry name" value="TRANSPOSASE INSO FOR INSERTION SEQUENCE ELEMENT IS911B-RELATED"/>
    <property type="match status" value="1"/>
</dbReference>
<keyword evidence="7" id="KW-0614">Plasmid</keyword>
<dbReference type="PROSITE" id="PS50994">
    <property type="entry name" value="INTEGRASE"/>
    <property type="match status" value="1"/>
</dbReference>
<geneLocation type="plasmid" evidence="6 8">
    <name>pRHL1</name>
</geneLocation>
<dbReference type="InterPro" id="IPR025948">
    <property type="entry name" value="HTH-like_dom"/>
</dbReference>
<dbReference type="PANTHER" id="PTHR46889">
    <property type="entry name" value="TRANSPOSASE INSF FOR INSERTION SEQUENCE IS3B-RELATED"/>
    <property type="match status" value="1"/>
</dbReference>
<dbReference type="Pfam" id="PF13276">
    <property type="entry name" value="HTH_21"/>
    <property type="match status" value="1"/>
</dbReference>
<feature type="domain" description="Integrase catalytic" evidence="2">
    <location>
        <begin position="125"/>
        <end position="291"/>
    </location>
</feature>
<comment type="function">
    <text evidence="1">Involved in the transposition of the insertion sequence.</text>
</comment>
<geneLocation type="plasmid" evidence="7 8">
    <name>pRHL3</name>
</geneLocation>
<dbReference type="InterPro" id="IPR048020">
    <property type="entry name" value="Transpos_IS3"/>
</dbReference>
<dbReference type="KEGG" id="rha:RHA1_ro00079"/>
<evidence type="ECO:0000313" key="6">
    <source>
        <dbReference type="EMBL" id="ABG99585.1"/>
    </source>
</evidence>
<reference evidence="7" key="2">
    <citation type="submission" date="2006-07" db="EMBL/GenBank/DDBJ databases">
        <authorList>
            <person name="McLeod M.P."/>
            <person name="Warren R.L."/>
            <person name="Araki N."/>
            <person name="Hsiao W.W.L."/>
            <person name="Myhre M."/>
            <person name="Fernandes C."/>
            <person name="Miyazawa D."/>
            <person name="Wong W."/>
            <person name="Lillquist A.L."/>
            <person name="Wang D."/>
            <person name="Dosanjh M."/>
            <person name="Petrescu A."/>
            <person name="Morin R.D."/>
            <person name="Yang G."/>
            <person name="Stott J.M."/>
            <person name="Schein J.E."/>
            <person name="Shin H."/>
            <person name="Smailus D."/>
            <person name="Siddiqui A.S."/>
            <person name="Marra M.A."/>
            <person name="Jones S.J.M."/>
            <person name="Holt R."/>
            <person name="Brinkman F.S.L."/>
            <person name="Miyauchi K."/>
            <person name="Fukuda M."/>
            <person name="Davies J.E."/>
            <person name="Mohn W.W."/>
            <person name="Eltis L.D."/>
        </authorList>
    </citation>
    <scope>NUCLEOTIDE SEQUENCE</scope>
    <source>
        <strain evidence="7">RHA1</strain>
        <plasmid evidence="6">pRHL1</plasmid>
        <plasmid evidence="7">pRHL3</plasmid>
    </source>
</reference>
<dbReference type="EMBL" id="CP000431">
    <property type="protein sequence ID" value="ABG92513.1"/>
    <property type="molecule type" value="Genomic_DNA"/>
</dbReference>
<dbReference type="Proteomes" id="UP000008710">
    <property type="component" value="Plasmid pRHL1"/>
</dbReference>
<proteinExistence type="predicted"/>
<dbReference type="GO" id="GO:0003676">
    <property type="term" value="F:nucleic acid binding"/>
    <property type="evidence" value="ECO:0007669"/>
    <property type="project" value="InterPro"/>
</dbReference>
<dbReference type="KEGG" id="rha:RHA1_ro00311"/>
<evidence type="ECO:0000313" key="8">
    <source>
        <dbReference type="Proteomes" id="UP000008710"/>
    </source>
</evidence>
<dbReference type="EMBL" id="CP000431">
    <property type="protein sequence ID" value="ABG91915.1"/>
    <property type="molecule type" value="Genomic_DNA"/>
</dbReference>
<dbReference type="EMBL" id="CP000431">
    <property type="protein sequence ID" value="ABG92147.1"/>
    <property type="molecule type" value="Genomic_DNA"/>
</dbReference>
<accession>Q0RVL3</accession>
<dbReference type="Pfam" id="PF13333">
    <property type="entry name" value="rve_2"/>
    <property type="match status" value="1"/>
</dbReference>
<dbReference type="KEGG" id="rha:RHA1_ro08541"/>
<evidence type="ECO:0000313" key="5">
    <source>
        <dbReference type="EMBL" id="ABG92513.1"/>
    </source>
</evidence>
<dbReference type="EMBL" id="CP000434">
    <property type="protein sequence ID" value="ABH00673.1"/>
    <property type="molecule type" value="Genomic_DNA"/>
</dbReference>
<dbReference type="InterPro" id="IPR036397">
    <property type="entry name" value="RNaseH_sf"/>
</dbReference>
<dbReference type="Proteomes" id="UP000008710">
    <property type="component" value="Chromosome"/>
</dbReference>
<name>Q0RVL3_RHOJR</name>
<reference evidence="8" key="1">
    <citation type="journal article" date="2006" name="Proc. Natl. Acad. Sci. U.S.A.">
        <title>The complete genome of Rhodococcus sp. RHA1 provides insights into a catabolic powerhouse.</title>
        <authorList>
            <person name="McLeod M.P."/>
            <person name="Warren R.L."/>
            <person name="Hsiao W.W.L."/>
            <person name="Araki N."/>
            <person name="Myhre M."/>
            <person name="Fernandes C."/>
            <person name="Miyazawa D."/>
            <person name="Wong W."/>
            <person name="Lillquist A.L."/>
            <person name="Wang D."/>
            <person name="Dosanjh M."/>
            <person name="Hara H."/>
            <person name="Petrescu A."/>
            <person name="Morin R.D."/>
            <person name="Yang G."/>
            <person name="Stott J.M."/>
            <person name="Schein J.E."/>
            <person name="Shin H."/>
            <person name="Smailus D."/>
            <person name="Siddiqui A.S."/>
            <person name="Marra M.A."/>
            <person name="Jones S.J.M."/>
            <person name="Holt R."/>
            <person name="Brinkman F.S.L."/>
            <person name="Miyauchi K."/>
            <person name="Fukuda M."/>
            <person name="Davies J.E."/>
            <person name="Mohn W.W."/>
            <person name="Eltis L.D."/>
        </authorList>
    </citation>
    <scope>NUCLEOTIDE SEQUENCE [LARGE SCALE GENOMIC DNA]</scope>
    <source>
        <strain evidence="8">RHA1</strain>
    </source>
</reference>
<dbReference type="InterPro" id="IPR012337">
    <property type="entry name" value="RNaseH-like_sf"/>
</dbReference>
<dbReference type="SUPFAM" id="SSF53098">
    <property type="entry name" value="Ribonuclease H-like"/>
    <property type="match status" value="1"/>
</dbReference>
<dbReference type="NCBIfam" id="NF033516">
    <property type="entry name" value="transpos_IS3"/>
    <property type="match status" value="1"/>
</dbReference>
<evidence type="ECO:0000256" key="1">
    <source>
        <dbReference type="ARBA" id="ARBA00002286"/>
    </source>
</evidence>
<dbReference type="GO" id="GO:0015074">
    <property type="term" value="P:DNA integration"/>
    <property type="evidence" value="ECO:0007669"/>
    <property type="project" value="InterPro"/>
</dbReference>
<sequence length="297" mass="32828">MSRFQFVDDHCDTVPVKWLCQILEVSRSGFYRWRTSGPARAARARADEELAERIRAIHADFDGTYGAPRITAELREAGIEVNHKRVERVMREHGIVGVHLRKPVRTTVPDPDAAAVPDLIRRDFTASAPNTRYVGDITYLPVGDGEFLYLATVLDLGSRRLAGWSIADHMRTELVTDAMRAAAACRGAAGLEGSIFHSDNGAQYASAEFADLCRELGVTRSRGAVGTSADNAAAESLNATLKRETLQGRKRWNSAGEARAAIFRWITRYNTRRRHSTLGQICPIEFEQRSATLATAA</sequence>
<protein>
    <submittedName>
        <fullName evidence="5 7">Transposase</fullName>
    </submittedName>
    <submittedName>
        <fullName evidence="3 6">Probable transposase</fullName>
    </submittedName>
</protein>
<dbReference type="HOGENOM" id="CLU_027402_4_2_11"/>
<dbReference type="Pfam" id="PF00665">
    <property type="entry name" value="rve"/>
    <property type="match status" value="1"/>
</dbReference>
<dbReference type="KEGG" id="rha:RHA1_ro11026"/>